<dbReference type="EMBL" id="VMBG01000003">
    <property type="protein sequence ID" value="TSJ75811.1"/>
    <property type="molecule type" value="Genomic_DNA"/>
</dbReference>
<dbReference type="Gene3D" id="3.40.50.1110">
    <property type="entry name" value="SGNH hydrolase"/>
    <property type="match status" value="1"/>
</dbReference>
<sequence length="283" mass="29708">MRLLPLLVTSAVLVFSPLLSAAGLIVKKGDTIAFLGDSITAQGAASSAGYVRLVASGLAAQGIDVTVIPAGISGHKSDQMLARLESDVLSKKPTWMTLSCGVNDVWHGAKGVSLEDYKTNIKAILDRCQQAGVKVVILTSTQIKLPVTSPENVKLADYNAFLRDTAKARNLPLADLNVAMAAEQTANPKRVLTVDGVHMNLYGNLMMAKGVLGAFGLNDKQLAAVNTSWMNQPDLYQSGAKIKLSLNELAALEAVAAKQNKSVDALITDISTAAVKATLPAGK</sequence>
<keyword evidence="1" id="KW-0732">Signal</keyword>
<dbReference type="OrthoDB" id="185555at2"/>
<dbReference type="PANTHER" id="PTHR30383:SF5">
    <property type="entry name" value="SGNH HYDROLASE-TYPE ESTERASE DOMAIN-CONTAINING PROTEIN"/>
    <property type="match status" value="1"/>
</dbReference>
<reference evidence="3 4" key="1">
    <citation type="submission" date="2019-07" db="EMBL/GenBank/DDBJ databases">
        <title>Description of 53C-WASEF.</title>
        <authorList>
            <person name="Pitt A."/>
            <person name="Hahn M.W."/>
        </authorList>
    </citation>
    <scope>NUCLEOTIDE SEQUENCE [LARGE SCALE GENOMIC DNA]</scope>
    <source>
        <strain evidence="3 4">53C-WASEF</strain>
    </source>
</reference>
<organism evidence="3 4">
    <name type="scientific">Rariglobus hedericola</name>
    <dbReference type="NCBI Taxonomy" id="2597822"/>
    <lineage>
        <taxon>Bacteria</taxon>
        <taxon>Pseudomonadati</taxon>
        <taxon>Verrucomicrobiota</taxon>
        <taxon>Opitutia</taxon>
        <taxon>Opitutales</taxon>
        <taxon>Opitutaceae</taxon>
        <taxon>Rariglobus</taxon>
    </lineage>
</organism>
<evidence type="ECO:0000313" key="3">
    <source>
        <dbReference type="EMBL" id="TSJ75811.1"/>
    </source>
</evidence>
<keyword evidence="3" id="KW-0378">Hydrolase</keyword>
<dbReference type="Proteomes" id="UP000315648">
    <property type="component" value="Unassembled WGS sequence"/>
</dbReference>
<dbReference type="AlphaFoldDB" id="A0A556QGR2"/>
<dbReference type="SUPFAM" id="SSF52266">
    <property type="entry name" value="SGNH hydrolase"/>
    <property type="match status" value="1"/>
</dbReference>
<dbReference type="CDD" id="cd01834">
    <property type="entry name" value="SGNH_hydrolase_like_2"/>
    <property type="match status" value="1"/>
</dbReference>
<dbReference type="Pfam" id="PF13472">
    <property type="entry name" value="Lipase_GDSL_2"/>
    <property type="match status" value="1"/>
</dbReference>
<dbReference type="InterPro" id="IPR013830">
    <property type="entry name" value="SGNH_hydro"/>
</dbReference>
<dbReference type="InterPro" id="IPR036514">
    <property type="entry name" value="SGNH_hydro_sf"/>
</dbReference>
<keyword evidence="4" id="KW-1185">Reference proteome</keyword>
<name>A0A556QGR2_9BACT</name>
<gene>
    <name evidence="3" type="ORF">FPL22_16250</name>
</gene>
<dbReference type="GO" id="GO:0004622">
    <property type="term" value="F:phosphatidylcholine lysophospholipase activity"/>
    <property type="evidence" value="ECO:0007669"/>
    <property type="project" value="TreeGrafter"/>
</dbReference>
<evidence type="ECO:0000259" key="2">
    <source>
        <dbReference type="Pfam" id="PF13472"/>
    </source>
</evidence>
<feature type="chain" id="PRO_5022141941" evidence="1">
    <location>
        <begin position="22"/>
        <end position="283"/>
    </location>
</feature>
<feature type="domain" description="SGNH hydrolase-type esterase" evidence="2">
    <location>
        <begin position="34"/>
        <end position="203"/>
    </location>
</feature>
<dbReference type="RefSeq" id="WP_144354084.1">
    <property type="nucleotide sequence ID" value="NZ_CBCRVV010000004.1"/>
</dbReference>
<evidence type="ECO:0000313" key="4">
    <source>
        <dbReference type="Proteomes" id="UP000315648"/>
    </source>
</evidence>
<comment type="caution">
    <text evidence="3">The sequence shown here is derived from an EMBL/GenBank/DDBJ whole genome shotgun (WGS) entry which is preliminary data.</text>
</comment>
<evidence type="ECO:0000256" key="1">
    <source>
        <dbReference type="SAM" id="SignalP"/>
    </source>
</evidence>
<dbReference type="PANTHER" id="PTHR30383">
    <property type="entry name" value="THIOESTERASE 1/PROTEASE 1/LYSOPHOSPHOLIPASE L1"/>
    <property type="match status" value="1"/>
</dbReference>
<proteinExistence type="predicted"/>
<protein>
    <submittedName>
        <fullName evidence="3">SGNH/GDSL hydrolase family protein</fullName>
    </submittedName>
</protein>
<accession>A0A556QGR2</accession>
<dbReference type="InterPro" id="IPR051532">
    <property type="entry name" value="Ester_Hydrolysis_Enzymes"/>
</dbReference>
<feature type="signal peptide" evidence="1">
    <location>
        <begin position="1"/>
        <end position="21"/>
    </location>
</feature>